<name>A0A2H0N5B4_9BACT</name>
<evidence type="ECO:0000256" key="3">
    <source>
        <dbReference type="ARBA" id="ARBA00023274"/>
    </source>
</evidence>
<dbReference type="NCBIfam" id="TIGR00059">
    <property type="entry name" value="L17"/>
    <property type="match status" value="1"/>
</dbReference>
<organism evidence="6 7">
    <name type="scientific">Candidatus Magasanikbacteria bacterium CG11_big_fil_rev_8_21_14_0_20_39_34</name>
    <dbReference type="NCBI Taxonomy" id="1974653"/>
    <lineage>
        <taxon>Bacteria</taxon>
        <taxon>Candidatus Magasanikiibacteriota</taxon>
    </lineage>
</organism>
<evidence type="ECO:0000256" key="5">
    <source>
        <dbReference type="RuleBase" id="RU000660"/>
    </source>
</evidence>
<gene>
    <name evidence="4" type="primary">rplQ</name>
    <name evidence="6" type="ORF">COV59_02865</name>
</gene>
<evidence type="ECO:0000256" key="1">
    <source>
        <dbReference type="ARBA" id="ARBA00008777"/>
    </source>
</evidence>
<dbReference type="PANTHER" id="PTHR14413">
    <property type="entry name" value="RIBOSOMAL PROTEIN L17"/>
    <property type="match status" value="1"/>
</dbReference>
<dbReference type="InterPro" id="IPR036373">
    <property type="entry name" value="Ribosomal_bL17_sf"/>
</dbReference>
<dbReference type="GO" id="GO:0006412">
    <property type="term" value="P:translation"/>
    <property type="evidence" value="ECO:0007669"/>
    <property type="project" value="UniProtKB-UniRule"/>
</dbReference>
<dbReference type="PANTHER" id="PTHR14413:SF16">
    <property type="entry name" value="LARGE RIBOSOMAL SUBUNIT PROTEIN BL17M"/>
    <property type="match status" value="1"/>
</dbReference>
<dbReference type="HAMAP" id="MF_01368">
    <property type="entry name" value="Ribosomal_bL17"/>
    <property type="match status" value="1"/>
</dbReference>
<protein>
    <recommendedName>
        <fullName evidence="4">Large ribosomal subunit protein bL17</fullName>
    </recommendedName>
</protein>
<evidence type="ECO:0000313" key="6">
    <source>
        <dbReference type="EMBL" id="PIR04100.1"/>
    </source>
</evidence>
<dbReference type="GO" id="GO:0022625">
    <property type="term" value="C:cytosolic large ribosomal subunit"/>
    <property type="evidence" value="ECO:0007669"/>
    <property type="project" value="TreeGrafter"/>
</dbReference>
<evidence type="ECO:0000313" key="7">
    <source>
        <dbReference type="Proteomes" id="UP000229600"/>
    </source>
</evidence>
<reference evidence="6 7" key="1">
    <citation type="submission" date="2017-09" db="EMBL/GenBank/DDBJ databases">
        <title>Depth-based differentiation of microbial function through sediment-hosted aquifers and enrichment of novel symbionts in the deep terrestrial subsurface.</title>
        <authorList>
            <person name="Probst A.J."/>
            <person name="Ladd B."/>
            <person name="Jarett J.K."/>
            <person name="Geller-Mcgrath D.E."/>
            <person name="Sieber C.M."/>
            <person name="Emerson J.B."/>
            <person name="Anantharaman K."/>
            <person name="Thomas B.C."/>
            <person name="Malmstrom R."/>
            <person name="Stieglmeier M."/>
            <person name="Klingl A."/>
            <person name="Woyke T."/>
            <person name="Ryan C.M."/>
            <person name="Banfield J.F."/>
        </authorList>
    </citation>
    <scope>NUCLEOTIDE SEQUENCE [LARGE SCALE GENOMIC DNA]</scope>
    <source>
        <strain evidence="6">CG11_big_fil_rev_8_21_14_0_20_39_34</strain>
    </source>
</reference>
<dbReference type="InterPro" id="IPR047859">
    <property type="entry name" value="Ribosomal_bL17_CS"/>
</dbReference>
<dbReference type="GO" id="GO:0003735">
    <property type="term" value="F:structural constituent of ribosome"/>
    <property type="evidence" value="ECO:0007669"/>
    <property type="project" value="InterPro"/>
</dbReference>
<keyword evidence="3 4" id="KW-0687">Ribonucleoprotein</keyword>
<comment type="similarity">
    <text evidence="1 4 5">Belongs to the bacterial ribosomal protein bL17 family.</text>
</comment>
<dbReference type="Proteomes" id="UP000229600">
    <property type="component" value="Unassembled WGS sequence"/>
</dbReference>
<comment type="subunit">
    <text evidence="4">Part of the 50S ribosomal subunit. Contacts protein L32.</text>
</comment>
<keyword evidence="2 4" id="KW-0689">Ribosomal protein</keyword>
<sequence length="117" mass="12971">MRHNNKKVTLGRVKAQREALMRNLAESLVLHGAITTTVAKAKALRSVVEPLVTKAKKGTVPDRRNIMKVLYTQQAVNKLIHDIAPKFSDRLGGYTRITKLGARKNDGAPIAKIEFVD</sequence>
<dbReference type="PROSITE" id="PS01167">
    <property type="entry name" value="RIBOSOMAL_L17"/>
    <property type="match status" value="1"/>
</dbReference>
<dbReference type="EMBL" id="PCWN01000007">
    <property type="protein sequence ID" value="PIR04100.1"/>
    <property type="molecule type" value="Genomic_DNA"/>
</dbReference>
<evidence type="ECO:0000256" key="2">
    <source>
        <dbReference type="ARBA" id="ARBA00022980"/>
    </source>
</evidence>
<dbReference type="Pfam" id="PF01196">
    <property type="entry name" value="Ribosomal_L17"/>
    <property type="match status" value="1"/>
</dbReference>
<proteinExistence type="inferred from homology"/>
<dbReference type="AlphaFoldDB" id="A0A2H0N5B4"/>
<comment type="caution">
    <text evidence="6">The sequence shown here is derived from an EMBL/GenBank/DDBJ whole genome shotgun (WGS) entry which is preliminary data.</text>
</comment>
<accession>A0A2H0N5B4</accession>
<dbReference type="InterPro" id="IPR000456">
    <property type="entry name" value="Ribosomal_bL17"/>
</dbReference>
<evidence type="ECO:0000256" key="4">
    <source>
        <dbReference type="HAMAP-Rule" id="MF_01368"/>
    </source>
</evidence>
<dbReference type="SUPFAM" id="SSF64263">
    <property type="entry name" value="Prokaryotic ribosomal protein L17"/>
    <property type="match status" value="1"/>
</dbReference>
<dbReference type="Gene3D" id="3.90.1030.10">
    <property type="entry name" value="Ribosomal protein L17"/>
    <property type="match status" value="1"/>
</dbReference>